<evidence type="ECO:0000313" key="2">
    <source>
        <dbReference type="Proteomes" id="UP000299102"/>
    </source>
</evidence>
<dbReference type="Proteomes" id="UP000299102">
    <property type="component" value="Unassembled WGS sequence"/>
</dbReference>
<dbReference type="OrthoDB" id="7480422at2759"/>
<accession>A0A4C1T2V2</accession>
<name>A0A4C1T2V2_EUMVA</name>
<dbReference type="EMBL" id="BGZK01000028">
    <property type="protein sequence ID" value="GBP07777.1"/>
    <property type="molecule type" value="Genomic_DNA"/>
</dbReference>
<sequence>MQRSAIEELWNDLASALFPVNFDKEIFKKGTQFFLKGRQRASDSSGVAGAHGSYRRAIFPAVRISARRLQAYSRDIEYRRRSSQRMVLCRL</sequence>
<protein>
    <submittedName>
        <fullName evidence="1">Uncharacterized protein</fullName>
    </submittedName>
</protein>
<evidence type="ECO:0000313" key="1">
    <source>
        <dbReference type="EMBL" id="GBP07777.1"/>
    </source>
</evidence>
<dbReference type="AlphaFoldDB" id="A0A4C1T2V2"/>
<proteinExistence type="predicted"/>
<reference evidence="1 2" key="1">
    <citation type="journal article" date="2019" name="Commun. Biol.">
        <title>The bagworm genome reveals a unique fibroin gene that provides high tensile strength.</title>
        <authorList>
            <person name="Kono N."/>
            <person name="Nakamura H."/>
            <person name="Ohtoshi R."/>
            <person name="Tomita M."/>
            <person name="Numata K."/>
            <person name="Arakawa K."/>
        </authorList>
    </citation>
    <scope>NUCLEOTIDE SEQUENCE [LARGE SCALE GENOMIC DNA]</scope>
</reference>
<keyword evidence="2" id="KW-1185">Reference proteome</keyword>
<comment type="caution">
    <text evidence="1">The sequence shown here is derived from an EMBL/GenBank/DDBJ whole genome shotgun (WGS) entry which is preliminary data.</text>
</comment>
<gene>
    <name evidence="1" type="ORF">EVAR_77978_1</name>
</gene>
<organism evidence="1 2">
    <name type="scientific">Eumeta variegata</name>
    <name type="common">Bagworm moth</name>
    <name type="synonym">Eumeta japonica</name>
    <dbReference type="NCBI Taxonomy" id="151549"/>
    <lineage>
        <taxon>Eukaryota</taxon>
        <taxon>Metazoa</taxon>
        <taxon>Ecdysozoa</taxon>
        <taxon>Arthropoda</taxon>
        <taxon>Hexapoda</taxon>
        <taxon>Insecta</taxon>
        <taxon>Pterygota</taxon>
        <taxon>Neoptera</taxon>
        <taxon>Endopterygota</taxon>
        <taxon>Lepidoptera</taxon>
        <taxon>Glossata</taxon>
        <taxon>Ditrysia</taxon>
        <taxon>Tineoidea</taxon>
        <taxon>Psychidae</taxon>
        <taxon>Oiketicinae</taxon>
        <taxon>Eumeta</taxon>
    </lineage>
</organism>